<keyword evidence="4" id="KW-1185">Reference proteome</keyword>
<dbReference type="InterPro" id="IPR017451">
    <property type="entry name" value="F-box-assoc_interact_dom"/>
</dbReference>
<sequence>MEAKENEKLFLSLPQDVLFKEILSRVPAKSIGQLSCVSKSWRSSLLHNPQLIRAQLHRQRKRKQKLILLSSSPLDHPYFITLTFNNDNNSATLNKSNTFPVLTSLFSSADKYWIKIVGSCDGLVLVVFEPKRWLFDDNKEENHHKITLRGLFDDEGGPDIGNDTGSAGTNNTRATNRMFVINVTTWEVVELPNNPLELDPYDNLDGFTLHGFGYDCLNDDYKVVTLTSYPSSGGFCSSSCDVDDSDILVDVFSLKTSTWKRKRSCFCDLYVPCIGNGVFLNSTLHWLALRRYEGYGPSVVIVAFNLTSEKFAQVPYPDPNAVGENSLDLNKLFSVGGCLGLVVSCHVCQIDVWIMEKYGVEESWLPFRIIGNGLSSCIPVCVVGPVEVILQKDGKKFIVYNLADETWKYLVIDGSSDGDLEEFQCGSVTAFLESLVSPTSLIW</sequence>
<proteinExistence type="predicted"/>
<dbReference type="InterPro" id="IPR006527">
    <property type="entry name" value="F-box-assoc_dom_typ1"/>
</dbReference>
<evidence type="ECO:0000259" key="1">
    <source>
        <dbReference type="Pfam" id="PF00646"/>
    </source>
</evidence>
<accession>A0ABD3B6A4</accession>
<comment type="caution">
    <text evidence="3">The sequence shown here is derived from an EMBL/GenBank/DDBJ whole genome shotgun (WGS) entry which is preliminary data.</text>
</comment>
<protein>
    <recommendedName>
        <fullName evidence="5">F-box domain-containing protein</fullName>
    </recommendedName>
</protein>
<name>A0ABD3B6A4_9GENT</name>
<feature type="domain" description="F-box associated beta-propeller type 1" evidence="2">
    <location>
        <begin position="206"/>
        <end position="428"/>
    </location>
</feature>
<organism evidence="3 4">
    <name type="scientific">Cinchona calisaya</name>
    <dbReference type="NCBI Taxonomy" id="153742"/>
    <lineage>
        <taxon>Eukaryota</taxon>
        <taxon>Viridiplantae</taxon>
        <taxon>Streptophyta</taxon>
        <taxon>Embryophyta</taxon>
        <taxon>Tracheophyta</taxon>
        <taxon>Spermatophyta</taxon>
        <taxon>Magnoliopsida</taxon>
        <taxon>eudicotyledons</taxon>
        <taxon>Gunneridae</taxon>
        <taxon>Pentapetalae</taxon>
        <taxon>asterids</taxon>
        <taxon>lamiids</taxon>
        <taxon>Gentianales</taxon>
        <taxon>Rubiaceae</taxon>
        <taxon>Cinchonoideae</taxon>
        <taxon>Cinchoneae</taxon>
        <taxon>Cinchona</taxon>
    </lineage>
</organism>
<feature type="domain" description="F-box" evidence="1">
    <location>
        <begin position="10"/>
        <end position="44"/>
    </location>
</feature>
<evidence type="ECO:0008006" key="5">
    <source>
        <dbReference type="Google" id="ProtNLM"/>
    </source>
</evidence>
<reference evidence="3 4" key="1">
    <citation type="submission" date="2024-11" db="EMBL/GenBank/DDBJ databases">
        <title>A near-complete genome assembly of Cinchona calisaya.</title>
        <authorList>
            <person name="Lian D.C."/>
            <person name="Zhao X.W."/>
            <person name="Wei L."/>
        </authorList>
    </citation>
    <scope>NUCLEOTIDE SEQUENCE [LARGE SCALE GENOMIC DNA]</scope>
    <source>
        <tissue evidence="3">Nenye</tissue>
    </source>
</reference>
<gene>
    <name evidence="3" type="ORF">ACH5RR_001975</name>
</gene>
<dbReference type="PANTHER" id="PTHR31672">
    <property type="entry name" value="BNACNNG10540D PROTEIN"/>
    <property type="match status" value="1"/>
</dbReference>
<dbReference type="AlphaFoldDB" id="A0ABD3B6A4"/>
<dbReference type="EMBL" id="JBJUIK010000001">
    <property type="protein sequence ID" value="KAL3538609.1"/>
    <property type="molecule type" value="Genomic_DNA"/>
</dbReference>
<evidence type="ECO:0000313" key="4">
    <source>
        <dbReference type="Proteomes" id="UP001630127"/>
    </source>
</evidence>
<dbReference type="PANTHER" id="PTHR31672:SF13">
    <property type="entry name" value="F-BOX PROTEIN CPR30-LIKE"/>
    <property type="match status" value="1"/>
</dbReference>
<dbReference type="InterPro" id="IPR050796">
    <property type="entry name" value="SCF_F-box_component"/>
</dbReference>
<dbReference type="Pfam" id="PF07734">
    <property type="entry name" value="FBA_1"/>
    <property type="match status" value="1"/>
</dbReference>
<dbReference type="SUPFAM" id="SSF81383">
    <property type="entry name" value="F-box domain"/>
    <property type="match status" value="1"/>
</dbReference>
<evidence type="ECO:0000313" key="3">
    <source>
        <dbReference type="EMBL" id="KAL3538609.1"/>
    </source>
</evidence>
<dbReference type="Proteomes" id="UP001630127">
    <property type="component" value="Unassembled WGS sequence"/>
</dbReference>
<dbReference type="Pfam" id="PF00646">
    <property type="entry name" value="F-box"/>
    <property type="match status" value="1"/>
</dbReference>
<dbReference type="InterPro" id="IPR001810">
    <property type="entry name" value="F-box_dom"/>
</dbReference>
<dbReference type="Gene3D" id="1.20.1280.50">
    <property type="match status" value="1"/>
</dbReference>
<dbReference type="InterPro" id="IPR036047">
    <property type="entry name" value="F-box-like_dom_sf"/>
</dbReference>
<dbReference type="NCBIfam" id="TIGR01640">
    <property type="entry name" value="F_box_assoc_1"/>
    <property type="match status" value="1"/>
</dbReference>
<evidence type="ECO:0000259" key="2">
    <source>
        <dbReference type="Pfam" id="PF07734"/>
    </source>
</evidence>